<reference evidence="2" key="2">
    <citation type="submission" date="2021-09" db="EMBL/GenBank/DDBJ databases">
        <authorList>
            <person name="Gilroy R."/>
        </authorList>
    </citation>
    <scope>NUCLEOTIDE SEQUENCE</scope>
    <source>
        <strain evidence="2">ChiGjej1B1-18357</strain>
    </source>
</reference>
<dbReference type="RefSeq" id="WP_303911071.1">
    <property type="nucleotide sequence ID" value="NZ_DYXM01000069.1"/>
</dbReference>
<dbReference type="AlphaFoldDB" id="A0A921F1P6"/>
<sequence length="165" mass="18362">MSLAISRSTALNIVWTGGLGLPFVIFLFRAAVDYDGWMTAIYVLFYGPLLLVISLILGVCMHSVPKTTPPTSQLWLPITGFLVWYACNIFGVGIVLSDVSDQDDFFSPLHDIIPTKYEFEIVGLILGVGALGIIFMFVQIWRLEQKFRVPPEDQERENSADSGCP</sequence>
<accession>A0A921F1P6</accession>
<evidence type="ECO:0000313" key="2">
    <source>
        <dbReference type="EMBL" id="HJE90117.1"/>
    </source>
</evidence>
<reference evidence="2" key="1">
    <citation type="journal article" date="2021" name="PeerJ">
        <title>Extensive microbial diversity within the chicken gut microbiome revealed by metagenomics and culture.</title>
        <authorList>
            <person name="Gilroy R."/>
            <person name="Ravi A."/>
            <person name="Getino M."/>
            <person name="Pursley I."/>
            <person name="Horton D.L."/>
            <person name="Alikhan N.F."/>
            <person name="Baker D."/>
            <person name="Gharbi K."/>
            <person name="Hall N."/>
            <person name="Watson M."/>
            <person name="Adriaenssens E.M."/>
            <person name="Foster-Nyarko E."/>
            <person name="Jarju S."/>
            <person name="Secka A."/>
            <person name="Antonio M."/>
            <person name="Oren A."/>
            <person name="Chaudhuri R.R."/>
            <person name="La Ragione R."/>
            <person name="Hildebrand F."/>
            <person name="Pallen M.J."/>
        </authorList>
    </citation>
    <scope>NUCLEOTIDE SEQUENCE</scope>
    <source>
        <strain evidence="2">ChiGjej1B1-18357</strain>
    </source>
</reference>
<feature type="transmembrane region" description="Helical" evidence="1">
    <location>
        <begin position="37"/>
        <end position="62"/>
    </location>
</feature>
<dbReference type="Proteomes" id="UP000776650">
    <property type="component" value="Unassembled WGS sequence"/>
</dbReference>
<keyword evidence="1" id="KW-0472">Membrane</keyword>
<evidence type="ECO:0000313" key="3">
    <source>
        <dbReference type="Proteomes" id="UP000776650"/>
    </source>
</evidence>
<comment type="caution">
    <text evidence="2">The sequence shown here is derived from an EMBL/GenBank/DDBJ whole genome shotgun (WGS) entry which is preliminary data.</text>
</comment>
<protein>
    <submittedName>
        <fullName evidence="2">Uncharacterized protein</fullName>
    </submittedName>
</protein>
<keyword evidence="1" id="KW-1133">Transmembrane helix</keyword>
<gene>
    <name evidence="2" type="ORF">K8V11_03805</name>
</gene>
<evidence type="ECO:0000256" key="1">
    <source>
        <dbReference type="SAM" id="Phobius"/>
    </source>
</evidence>
<feature type="transmembrane region" description="Helical" evidence="1">
    <location>
        <begin position="74"/>
        <end position="97"/>
    </location>
</feature>
<dbReference type="EMBL" id="DYXM01000069">
    <property type="protein sequence ID" value="HJE90117.1"/>
    <property type="molecule type" value="Genomic_DNA"/>
</dbReference>
<organism evidence="2 3">
    <name type="scientific">Dietzia timorensis</name>
    <dbReference type="NCBI Taxonomy" id="499555"/>
    <lineage>
        <taxon>Bacteria</taxon>
        <taxon>Bacillati</taxon>
        <taxon>Actinomycetota</taxon>
        <taxon>Actinomycetes</taxon>
        <taxon>Mycobacteriales</taxon>
        <taxon>Dietziaceae</taxon>
        <taxon>Dietzia</taxon>
    </lineage>
</organism>
<keyword evidence="1" id="KW-0812">Transmembrane</keyword>
<feature type="transmembrane region" description="Helical" evidence="1">
    <location>
        <begin position="117"/>
        <end position="138"/>
    </location>
</feature>
<name>A0A921F1P6_9ACTN</name>
<feature type="transmembrane region" description="Helical" evidence="1">
    <location>
        <begin position="12"/>
        <end position="31"/>
    </location>
</feature>
<proteinExistence type="predicted"/>